<keyword evidence="2" id="KW-1185">Reference proteome</keyword>
<comment type="caution">
    <text evidence="1">The sequence shown here is derived from an EMBL/GenBank/DDBJ whole genome shotgun (WGS) entry which is preliminary data.</text>
</comment>
<organism evidence="1 2">
    <name type="scientific">Lindgomyces ingoldianus</name>
    <dbReference type="NCBI Taxonomy" id="673940"/>
    <lineage>
        <taxon>Eukaryota</taxon>
        <taxon>Fungi</taxon>
        <taxon>Dikarya</taxon>
        <taxon>Ascomycota</taxon>
        <taxon>Pezizomycotina</taxon>
        <taxon>Dothideomycetes</taxon>
        <taxon>Pleosporomycetidae</taxon>
        <taxon>Pleosporales</taxon>
        <taxon>Lindgomycetaceae</taxon>
        <taxon>Lindgomyces</taxon>
    </lineage>
</organism>
<reference evidence="1" key="1">
    <citation type="journal article" date="2020" name="Stud. Mycol.">
        <title>101 Dothideomycetes genomes: a test case for predicting lifestyles and emergence of pathogens.</title>
        <authorList>
            <person name="Haridas S."/>
            <person name="Albert R."/>
            <person name="Binder M."/>
            <person name="Bloem J."/>
            <person name="Labutti K."/>
            <person name="Salamov A."/>
            <person name="Andreopoulos B."/>
            <person name="Baker S."/>
            <person name="Barry K."/>
            <person name="Bills G."/>
            <person name="Bluhm B."/>
            <person name="Cannon C."/>
            <person name="Castanera R."/>
            <person name="Culley D."/>
            <person name="Daum C."/>
            <person name="Ezra D."/>
            <person name="Gonzalez J."/>
            <person name="Henrissat B."/>
            <person name="Kuo A."/>
            <person name="Liang C."/>
            <person name="Lipzen A."/>
            <person name="Lutzoni F."/>
            <person name="Magnuson J."/>
            <person name="Mondo S."/>
            <person name="Nolan M."/>
            <person name="Ohm R."/>
            <person name="Pangilinan J."/>
            <person name="Park H.-J."/>
            <person name="Ramirez L."/>
            <person name="Alfaro M."/>
            <person name="Sun H."/>
            <person name="Tritt A."/>
            <person name="Yoshinaga Y."/>
            <person name="Zwiers L.-H."/>
            <person name="Turgeon B."/>
            <person name="Goodwin S."/>
            <person name="Spatafora J."/>
            <person name="Crous P."/>
            <person name="Grigoriev I."/>
        </authorList>
    </citation>
    <scope>NUCLEOTIDE SEQUENCE</scope>
    <source>
        <strain evidence="1">ATCC 200398</strain>
    </source>
</reference>
<name>A0ACB6Q838_9PLEO</name>
<sequence length="307" mass="34429">MDSATVLKSTTPPLLSIEGFAESSFYKIEKYLAGGTIPLLLKYDYSGALLFPVILVLHSYINGGFRHGALEIPLAFLVLYAPHLDPNQAVRTAYLRNSMSFPRSSEHPFLILDPHPSVSIRRIILKCTRLLFPLKPTPTDMSSLMFTRMLLASTMLGAATHLAIFIRGEWHMQAPLLNVSITTGSLSICYALGLFTSISIYRRYFHQLRHFPGPWAAAITKFWHIWKCRAGKNYLVIEELHKKYGPFIGTSLGELTIVDPSVPPAVDGPKNNRTKADNGFSTKALSTYKERVIEYADTLTRRIEQLA</sequence>
<gene>
    <name evidence="1" type="ORF">BDR25DRAFT_363682</name>
</gene>
<evidence type="ECO:0000313" key="1">
    <source>
        <dbReference type="EMBL" id="KAF2462685.1"/>
    </source>
</evidence>
<protein>
    <submittedName>
        <fullName evidence="1">Uncharacterized protein</fullName>
    </submittedName>
</protein>
<dbReference type="EMBL" id="MU003567">
    <property type="protein sequence ID" value="KAF2462685.1"/>
    <property type="molecule type" value="Genomic_DNA"/>
</dbReference>
<proteinExistence type="predicted"/>
<dbReference type="Proteomes" id="UP000799755">
    <property type="component" value="Unassembled WGS sequence"/>
</dbReference>
<evidence type="ECO:0000313" key="2">
    <source>
        <dbReference type="Proteomes" id="UP000799755"/>
    </source>
</evidence>
<accession>A0ACB6Q838</accession>